<dbReference type="Proteomes" id="UP001231941">
    <property type="component" value="Unassembled WGS sequence"/>
</dbReference>
<feature type="transmembrane region" description="Helical" evidence="1">
    <location>
        <begin position="6"/>
        <end position="25"/>
    </location>
</feature>
<keyword evidence="1" id="KW-1133">Transmembrane helix</keyword>
<feature type="transmembrane region" description="Helical" evidence="1">
    <location>
        <begin position="76"/>
        <end position="95"/>
    </location>
</feature>
<dbReference type="RefSeq" id="WP_305993474.1">
    <property type="nucleotide sequence ID" value="NZ_JAVAMP010000012.1"/>
</dbReference>
<protein>
    <submittedName>
        <fullName evidence="2">Uncharacterized protein</fullName>
    </submittedName>
</protein>
<organism evidence="2 3">
    <name type="scientific">Chengkuizengella axinellae</name>
    <dbReference type="NCBI Taxonomy" id="3064388"/>
    <lineage>
        <taxon>Bacteria</taxon>
        <taxon>Bacillati</taxon>
        <taxon>Bacillota</taxon>
        <taxon>Bacilli</taxon>
        <taxon>Bacillales</taxon>
        <taxon>Paenibacillaceae</taxon>
        <taxon>Chengkuizengella</taxon>
    </lineage>
</organism>
<accession>A0ABT9J3U1</accession>
<name>A0ABT9J3U1_9BACL</name>
<comment type="caution">
    <text evidence="2">The sequence shown here is derived from an EMBL/GenBank/DDBJ whole genome shotgun (WGS) entry which is preliminary data.</text>
</comment>
<keyword evidence="3" id="KW-1185">Reference proteome</keyword>
<evidence type="ECO:0000256" key="1">
    <source>
        <dbReference type="SAM" id="Phobius"/>
    </source>
</evidence>
<dbReference type="EMBL" id="JAVAMP010000012">
    <property type="protein sequence ID" value="MDP5276163.1"/>
    <property type="molecule type" value="Genomic_DNA"/>
</dbReference>
<keyword evidence="1" id="KW-0812">Transmembrane</keyword>
<feature type="transmembrane region" description="Helical" evidence="1">
    <location>
        <begin position="116"/>
        <end position="137"/>
    </location>
</feature>
<evidence type="ECO:0000313" key="2">
    <source>
        <dbReference type="EMBL" id="MDP5276163.1"/>
    </source>
</evidence>
<sequence>MNKVRIKMEYIILALGLLNFLYSVVSSTKIKKLLENRKKIGKHGTVTLNNSWIIGQSFLLLLPTVIQLFVWGNIMVFIWLICFTFFIPFSLYRFTEVRHLSDGQSISRFSYSFFKKYAWSGFWSTSIAVILICLIQIPLKWIILLFVWIVVAVLASLGDLAQTQGINKTMSEGKYLVKQWYRPIIDWPTNIFGLLNNIKRDSFWNELTNALKNIKNGTISLFKNEKFSIYDKKFIESLPDHTEKWKAPYVVYISKGLTEKHKSMKLFIEDFYNDISEDKKYDYYKRLRNINDKIFLAQLNEFLVAQFCTNYGQITFNPTLENGLTPELIWKKDDQKGLLDVVTIFESKDISEEEELIDKLINYLSNIEHFFDIGVWYESVDKDNYKPSRIRNKLINYLDNLDPTDIDPEEELLIDSDGISGGFFISSKTDISAKSRVNFVLLSPPKKVEPIKAIESRIKSKLKKYKWEGPIFVAVCKAADTGADWEEVAEILYGPSIVQYNQVKGEYSEVLGTGGILMPKGDTPPRNTSLTGILFCEQNWNEELPTLKVKYLINPFAKHKVSLDIPSYPTIENRNIKFQWINTFGEELNHH</sequence>
<proteinExistence type="predicted"/>
<evidence type="ECO:0000313" key="3">
    <source>
        <dbReference type="Proteomes" id="UP001231941"/>
    </source>
</evidence>
<feature type="transmembrane region" description="Helical" evidence="1">
    <location>
        <begin position="46"/>
        <end position="70"/>
    </location>
</feature>
<keyword evidence="1" id="KW-0472">Membrane</keyword>
<reference evidence="2 3" key="1">
    <citation type="submission" date="2023-08" db="EMBL/GenBank/DDBJ databases">
        <authorList>
            <person name="Park J.-S."/>
        </authorList>
    </citation>
    <scope>NUCLEOTIDE SEQUENCE [LARGE SCALE GENOMIC DNA]</scope>
    <source>
        <strain evidence="2 3">2205SS18-9</strain>
    </source>
</reference>
<gene>
    <name evidence="2" type="ORF">Q5Y73_18875</name>
</gene>